<dbReference type="GO" id="GO:0006508">
    <property type="term" value="P:proteolysis"/>
    <property type="evidence" value="ECO:0007669"/>
    <property type="project" value="UniProtKB-KW"/>
</dbReference>
<proteinExistence type="predicted"/>
<gene>
    <name evidence="1" type="ORF">EJA03_11115</name>
</gene>
<keyword evidence="1" id="KW-0645">Protease</keyword>
<accession>A0A427U2U6</accession>
<comment type="caution">
    <text evidence="1">The sequence shown here is derived from an EMBL/GenBank/DDBJ whole genome shotgun (WGS) entry which is preliminary data.</text>
</comment>
<keyword evidence="1" id="KW-0378">Hydrolase</keyword>
<dbReference type="SUPFAM" id="SSF50494">
    <property type="entry name" value="Trypsin-like serine proteases"/>
    <property type="match status" value="1"/>
</dbReference>
<organism evidence="1 2">
    <name type="scientific">Vibrio pectenicida</name>
    <dbReference type="NCBI Taxonomy" id="62763"/>
    <lineage>
        <taxon>Bacteria</taxon>
        <taxon>Pseudomonadati</taxon>
        <taxon>Pseudomonadota</taxon>
        <taxon>Gammaproteobacteria</taxon>
        <taxon>Vibrionales</taxon>
        <taxon>Vibrionaceae</taxon>
        <taxon>Vibrio</taxon>
    </lineage>
</organism>
<dbReference type="AlphaFoldDB" id="A0A427U2U6"/>
<keyword evidence="2" id="KW-1185">Reference proteome</keyword>
<dbReference type="OrthoDB" id="6535212at2"/>
<dbReference type="Proteomes" id="UP000269041">
    <property type="component" value="Unassembled WGS sequence"/>
</dbReference>
<protein>
    <submittedName>
        <fullName evidence="1">Serine protease</fullName>
    </submittedName>
</protein>
<dbReference type="GO" id="GO:0008233">
    <property type="term" value="F:peptidase activity"/>
    <property type="evidence" value="ECO:0007669"/>
    <property type="project" value="UniProtKB-KW"/>
</dbReference>
<reference evidence="1 2" key="1">
    <citation type="submission" date="2018-12" db="EMBL/GenBank/DDBJ databases">
        <title>Genomic taxonomy of the Vibrionaceae family.</title>
        <authorList>
            <person name="Gomez-Gil B."/>
            <person name="Enciso-Ibarra K."/>
        </authorList>
    </citation>
    <scope>NUCLEOTIDE SEQUENCE [LARGE SCALE GENOMIC DNA]</scope>
    <source>
        <strain evidence="1 2">CAIM 594</strain>
    </source>
</reference>
<dbReference type="InterPro" id="IPR043504">
    <property type="entry name" value="Peptidase_S1_PA_chymotrypsin"/>
</dbReference>
<dbReference type="InterPro" id="IPR009003">
    <property type="entry name" value="Peptidase_S1_PA"/>
</dbReference>
<dbReference type="Gene3D" id="2.40.10.10">
    <property type="entry name" value="Trypsin-like serine proteases"/>
    <property type="match status" value="1"/>
</dbReference>
<dbReference type="EMBL" id="RSFA01000046">
    <property type="protein sequence ID" value="RSD30973.1"/>
    <property type="molecule type" value="Genomic_DNA"/>
</dbReference>
<evidence type="ECO:0000313" key="1">
    <source>
        <dbReference type="EMBL" id="RSD30973.1"/>
    </source>
</evidence>
<dbReference type="PROSITE" id="PS51257">
    <property type="entry name" value="PROKAR_LIPOPROTEIN"/>
    <property type="match status" value="1"/>
</dbReference>
<evidence type="ECO:0000313" key="2">
    <source>
        <dbReference type="Proteomes" id="UP000269041"/>
    </source>
</evidence>
<sequence length="240" mass="26309">MNLYGKLLNSNVYFCVLLVTFILAGCTGSNGQLRVVEEHPDLDYELTGVPLLFFGFGTSTPITPELSLTAAHVAKLNYDKVVAYHPQCDIALVESRNTLSHQPKFGLVYPRQSVETYGMSPGGNVLKGEGFYRLDLTLVDSRYFDNCPASVMDAPVQDGMSGGGVFNQDGALVGIIAARANPSNIQLVNGEPHGLDRISIFVALNFVRGWLDSEIENYYGENYVAMEWQESQDTLLVKGN</sequence>
<dbReference type="RefSeq" id="WP_125321514.1">
    <property type="nucleotide sequence ID" value="NZ_AP024889.1"/>
</dbReference>
<name>A0A427U2U6_9VIBR</name>